<evidence type="ECO:0000313" key="2">
    <source>
        <dbReference type="Proteomes" id="UP000277236"/>
    </source>
</evidence>
<organism evidence="1 2">
    <name type="scientific">Pseudomonas cichorii</name>
    <dbReference type="NCBI Taxonomy" id="36746"/>
    <lineage>
        <taxon>Bacteria</taxon>
        <taxon>Pseudomonadati</taxon>
        <taxon>Pseudomonadota</taxon>
        <taxon>Gammaproteobacteria</taxon>
        <taxon>Pseudomonadales</taxon>
        <taxon>Pseudomonadaceae</taxon>
        <taxon>Pseudomonas</taxon>
    </lineage>
</organism>
<dbReference type="Proteomes" id="UP000277236">
    <property type="component" value="Unassembled WGS sequence"/>
</dbReference>
<dbReference type="OrthoDB" id="7031761at2"/>
<accession>A0A3M4M547</accession>
<reference evidence="1 2" key="1">
    <citation type="submission" date="2018-08" db="EMBL/GenBank/DDBJ databases">
        <title>Recombination of ecologically and evolutionarily significant loci maintains genetic cohesion in the Pseudomonas syringae species complex.</title>
        <authorList>
            <person name="Dillon M."/>
            <person name="Thakur S."/>
            <person name="Almeida R.N.D."/>
            <person name="Weir B.S."/>
            <person name="Guttman D.S."/>
        </authorList>
    </citation>
    <scope>NUCLEOTIDE SEQUENCE [LARGE SCALE GENOMIC DNA]</scope>
    <source>
        <strain evidence="1 2">ICMP 3353</strain>
    </source>
</reference>
<dbReference type="AlphaFoldDB" id="A0A3M4M547"/>
<name>A0A3M4M547_PSECI</name>
<protein>
    <submittedName>
        <fullName evidence="1">Uncharacterized protein</fullName>
    </submittedName>
</protein>
<gene>
    <name evidence="1" type="ORF">ALQ04_04302</name>
</gene>
<dbReference type="RefSeq" id="WP_122314931.1">
    <property type="nucleotide sequence ID" value="NZ_RBRE01000025.1"/>
</dbReference>
<comment type="caution">
    <text evidence="1">The sequence shown here is derived from an EMBL/GenBank/DDBJ whole genome shotgun (WGS) entry which is preliminary data.</text>
</comment>
<dbReference type="EMBL" id="RBRE01000025">
    <property type="protein sequence ID" value="RMQ48773.1"/>
    <property type="molecule type" value="Genomic_DNA"/>
</dbReference>
<sequence>MQTQRLSNSDAEATTSQAQEACEPARRLLAIQLVGTALFDYQISKSQDSKARVESLTTQAQLLGDLTASDAAIVAELLAKPINPLSPHLYEVKTHG</sequence>
<evidence type="ECO:0000313" key="1">
    <source>
        <dbReference type="EMBL" id="RMQ48773.1"/>
    </source>
</evidence>
<proteinExistence type="predicted"/>